<sequence>MIKKAFYISALFLHICTCLNAQEVRADTDSIAREQYLQEVVVHASYLSVKDNHIVGVPTQQQRRHAHTGYDLLRHMMLPGVTVIRKEGRVSTPAGDATLYINGREVSPREVESLRPKDIARIEYYDMPTGKFAKDAASINYILKDYHDGGYTQLDARQGLGFLLGDYNGISKYSFKDYNLNLWAGYNIKSPKNEAEEKETYSFPDYVVNKESRYQDGGDRTINKYGIASISQSTKERTWMLRGGIESSSSSDFVDQGRITYSDGLLSSVRFAQKDLFRSVKPTLSVYYQRTMSPKRNFEVMLDSYYSRNKYDRSYTEQDASYPYHSKEDYYYVKLNANYTTMLPHKAQLTFSLHEYIHISQLSNDVNESGKQKLHSSETILFANYGKRFGTQFMLNANPGVSYLVYQLQGYDAIKHVTPRINLSAAYLIDKSQRLQLRFALGNTHPSLNTVNHTSQQIDRFMIRRGNVDMDNSVILQPMLTYMYNHKKVTVGLTGSYMYLNHAIVNDYLTEGNRMINTYSSDARYRTTAFSLSTTYKPTSSFNLRVNGDYQYTSISGPANIHQNTLKMGLLANWYVKDFLFSMSCNTPYKEILNNQIYVHVPWEYDMGVEWSHKNMAVEVVANHIFLRNSKTVRRIDTDIYDYQSSLISGLQKQYLTAKVILTIDYGKKVNKSPKYNLNSSESAIMRGKI</sequence>
<dbReference type="AlphaFoldDB" id="A0A1I0PHD4"/>
<dbReference type="Proteomes" id="UP000199373">
    <property type="component" value="Unassembled WGS sequence"/>
</dbReference>
<accession>A0A1I0PHD4</accession>
<dbReference type="SUPFAM" id="SSF56935">
    <property type="entry name" value="Porins"/>
    <property type="match status" value="1"/>
</dbReference>
<organism evidence="2 3">
    <name type="scientific">Prevotella aff. ruminicola Tc2-24</name>
    <dbReference type="NCBI Taxonomy" id="81582"/>
    <lineage>
        <taxon>Bacteria</taxon>
        <taxon>Pseudomonadati</taxon>
        <taxon>Bacteroidota</taxon>
        <taxon>Bacteroidia</taxon>
        <taxon>Bacteroidales</taxon>
        <taxon>Prevotellaceae</taxon>
        <taxon>Prevotella</taxon>
    </lineage>
</organism>
<evidence type="ECO:0000313" key="3">
    <source>
        <dbReference type="Proteomes" id="UP000199373"/>
    </source>
</evidence>
<protein>
    <recommendedName>
        <fullName evidence="4">Outer membrane protein beta-barrel family protein</fullName>
    </recommendedName>
</protein>
<reference evidence="2 3" key="1">
    <citation type="submission" date="2016-10" db="EMBL/GenBank/DDBJ databases">
        <authorList>
            <person name="de Groot N.N."/>
        </authorList>
    </citation>
    <scope>NUCLEOTIDE SEQUENCE [LARGE SCALE GENOMIC DNA]</scope>
    <source>
        <strain evidence="2 3">TC2-24</strain>
    </source>
</reference>
<proteinExistence type="predicted"/>
<evidence type="ECO:0000313" key="2">
    <source>
        <dbReference type="EMBL" id="SEW13777.1"/>
    </source>
</evidence>
<name>A0A1I0PHD4_9BACT</name>
<evidence type="ECO:0008006" key="4">
    <source>
        <dbReference type="Google" id="ProtNLM"/>
    </source>
</evidence>
<keyword evidence="3" id="KW-1185">Reference proteome</keyword>
<dbReference type="EMBL" id="FOIQ01000004">
    <property type="protein sequence ID" value="SEW13777.1"/>
    <property type="molecule type" value="Genomic_DNA"/>
</dbReference>
<evidence type="ECO:0000256" key="1">
    <source>
        <dbReference type="SAM" id="SignalP"/>
    </source>
</evidence>
<gene>
    <name evidence="2" type="ORF">SAMN04487850_1766</name>
</gene>
<feature type="chain" id="PRO_5011509300" description="Outer membrane protein beta-barrel family protein" evidence="1">
    <location>
        <begin position="22"/>
        <end position="690"/>
    </location>
</feature>
<keyword evidence="1" id="KW-0732">Signal</keyword>
<feature type="signal peptide" evidence="1">
    <location>
        <begin position="1"/>
        <end position="21"/>
    </location>
</feature>